<dbReference type="EMBL" id="CP126212">
    <property type="protein sequence ID" value="WIA14727.1"/>
    <property type="molecule type" value="Genomic_DNA"/>
</dbReference>
<proteinExistence type="predicted"/>
<evidence type="ECO:0000256" key="1">
    <source>
        <dbReference type="SAM" id="MobiDB-lite"/>
    </source>
</evidence>
<sequence>MCGTVLQHLLVARRRLLIAGAGGFLRYLVVTHNPEHGIMGVTSSNLLKHGSEVSKLSWAGDAAGVGKLANTYPELLQFCSYGKTTCWHLAARAGAADVLAVLVSRAEDLKYRHCLEQRLSRQQLPKQQQESLIQEMANARNCCYVTPLMMAAESGCADSVRLLLQQAEQWQHRGHPDPRLLEDRTHCLPYQLALRHNNAALAECLDPCTPLASLFGEAATQQLPASVLLGPASLAQLARVALHRKLKAELESLQDQAEPTPVSRCQKGRRGGAGAVAA</sequence>
<dbReference type="SUPFAM" id="SSF48403">
    <property type="entry name" value="Ankyrin repeat"/>
    <property type="match status" value="1"/>
</dbReference>
<dbReference type="Pfam" id="PF00023">
    <property type="entry name" value="Ank"/>
    <property type="match status" value="1"/>
</dbReference>
<dbReference type="Gene3D" id="1.25.40.20">
    <property type="entry name" value="Ankyrin repeat-containing domain"/>
    <property type="match status" value="1"/>
</dbReference>
<protein>
    <submittedName>
        <fullName evidence="2">Uncharacterized protein</fullName>
    </submittedName>
</protein>
<evidence type="ECO:0000313" key="3">
    <source>
        <dbReference type="Proteomes" id="UP001244341"/>
    </source>
</evidence>
<dbReference type="InterPro" id="IPR002110">
    <property type="entry name" value="Ankyrin_rpt"/>
</dbReference>
<dbReference type="InterPro" id="IPR036770">
    <property type="entry name" value="Ankyrin_rpt-contain_sf"/>
</dbReference>
<accession>A0ABY8U0F8</accession>
<dbReference type="Proteomes" id="UP001244341">
    <property type="component" value="Chromosome 5b"/>
</dbReference>
<keyword evidence="3" id="KW-1185">Reference proteome</keyword>
<name>A0ABY8U0F8_TETOB</name>
<gene>
    <name evidence="2" type="ORF">OEZ85_003217</name>
</gene>
<organism evidence="2 3">
    <name type="scientific">Tetradesmus obliquus</name>
    <name type="common">Green alga</name>
    <name type="synonym">Acutodesmus obliquus</name>
    <dbReference type="NCBI Taxonomy" id="3088"/>
    <lineage>
        <taxon>Eukaryota</taxon>
        <taxon>Viridiplantae</taxon>
        <taxon>Chlorophyta</taxon>
        <taxon>core chlorophytes</taxon>
        <taxon>Chlorophyceae</taxon>
        <taxon>CS clade</taxon>
        <taxon>Sphaeropleales</taxon>
        <taxon>Scenedesmaceae</taxon>
        <taxon>Tetradesmus</taxon>
    </lineage>
</organism>
<reference evidence="2 3" key="1">
    <citation type="submission" date="2023-05" db="EMBL/GenBank/DDBJ databases">
        <title>A 100% complete, gapless, phased diploid assembly of the Scenedesmus obliquus UTEX 3031 genome.</title>
        <authorList>
            <person name="Biondi T.C."/>
            <person name="Hanschen E.R."/>
            <person name="Kwon T."/>
            <person name="Eng W."/>
            <person name="Kruse C.P.S."/>
            <person name="Koehler S.I."/>
            <person name="Kunde Y."/>
            <person name="Gleasner C.D."/>
            <person name="You Mak K.T."/>
            <person name="Polle J."/>
            <person name="Hovde B.T."/>
            <person name="Starkenburg S.R."/>
        </authorList>
    </citation>
    <scope>NUCLEOTIDE SEQUENCE [LARGE SCALE GENOMIC DNA]</scope>
    <source>
        <strain evidence="2 3">DOE0152z</strain>
    </source>
</reference>
<feature type="region of interest" description="Disordered" evidence="1">
    <location>
        <begin position="252"/>
        <end position="278"/>
    </location>
</feature>
<evidence type="ECO:0000313" key="2">
    <source>
        <dbReference type="EMBL" id="WIA14727.1"/>
    </source>
</evidence>